<gene>
    <name evidence="1" type="ORF">TcWFU_006841</name>
</gene>
<evidence type="ECO:0000313" key="2">
    <source>
        <dbReference type="Proteomes" id="UP001651158"/>
    </source>
</evidence>
<comment type="caution">
    <text evidence="1">The sequence shown here is derived from an EMBL/GenBank/DDBJ whole genome shotgun (WGS) entry which is preliminary data.</text>
</comment>
<dbReference type="EMBL" id="JAKROA010000006">
    <property type="protein sequence ID" value="KAL5106303.1"/>
    <property type="molecule type" value="Genomic_DNA"/>
</dbReference>
<accession>A0ABR4Q9R8</accession>
<reference evidence="1 2" key="1">
    <citation type="journal article" date="2022" name="Front. Cell. Infect. Microbiol.">
        <title>The Genomes of Two Strains of Taenia crassiceps the Animal Model for the Study of Human Cysticercosis.</title>
        <authorList>
            <person name="Bobes R.J."/>
            <person name="Estrada K."/>
            <person name="Rios-Valencia D.G."/>
            <person name="Calderon-Gallegos A."/>
            <person name="de la Torre P."/>
            <person name="Carrero J.C."/>
            <person name="Sanchez-Flores A."/>
            <person name="Laclette J.P."/>
        </authorList>
    </citation>
    <scope>NUCLEOTIDE SEQUENCE [LARGE SCALE GENOMIC DNA]</scope>
    <source>
        <strain evidence="1">WFUcys</strain>
    </source>
</reference>
<proteinExistence type="predicted"/>
<dbReference type="Proteomes" id="UP001651158">
    <property type="component" value="Unassembled WGS sequence"/>
</dbReference>
<evidence type="ECO:0000313" key="1">
    <source>
        <dbReference type="EMBL" id="KAL5106303.1"/>
    </source>
</evidence>
<sequence>MNCQTAMRIVSSLGGIKSVLLPSCFVSSPQNKHIGVSLGFCGAAWDSWDICSDLAHHVVRNVVQNFVWSEEGP</sequence>
<organism evidence="1 2">
    <name type="scientific">Taenia crassiceps</name>
    <dbReference type="NCBI Taxonomy" id="6207"/>
    <lineage>
        <taxon>Eukaryota</taxon>
        <taxon>Metazoa</taxon>
        <taxon>Spiralia</taxon>
        <taxon>Lophotrochozoa</taxon>
        <taxon>Platyhelminthes</taxon>
        <taxon>Cestoda</taxon>
        <taxon>Eucestoda</taxon>
        <taxon>Cyclophyllidea</taxon>
        <taxon>Taeniidae</taxon>
        <taxon>Taenia</taxon>
    </lineage>
</organism>
<name>A0ABR4Q9R8_9CEST</name>
<protein>
    <submittedName>
        <fullName evidence="1">Uncharacterized protein</fullName>
    </submittedName>
</protein>
<keyword evidence="2" id="KW-1185">Reference proteome</keyword>